<dbReference type="PANTHER" id="PTHR43353:SF5">
    <property type="entry name" value="SUCCINATE-SEMIALDEHYDE DEHYDROGENASE, MITOCHONDRIAL"/>
    <property type="match status" value="1"/>
</dbReference>
<keyword evidence="1" id="KW-0560">Oxidoreductase</keyword>
<evidence type="ECO:0000313" key="4">
    <source>
        <dbReference type="Proteomes" id="UP000287033"/>
    </source>
</evidence>
<dbReference type="InterPro" id="IPR016161">
    <property type="entry name" value="Ald_DH/histidinol_DH"/>
</dbReference>
<feature type="non-terminal residue" evidence="3">
    <location>
        <position position="173"/>
    </location>
</feature>
<dbReference type="Gene3D" id="3.40.605.10">
    <property type="entry name" value="Aldehyde Dehydrogenase, Chain A, domain 1"/>
    <property type="match status" value="1"/>
</dbReference>
<dbReference type="Pfam" id="PF00171">
    <property type="entry name" value="Aldedh"/>
    <property type="match status" value="1"/>
</dbReference>
<dbReference type="SUPFAM" id="SSF53720">
    <property type="entry name" value="ALDH-like"/>
    <property type="match status" value="1"/>
</dbReference>
<reference evidence="3 4" key="1">
    <citation type="journal article" date="2018" name="Nat. Ecol. Evol.">
        <title>Shark genomes provide insights into elasmobranch evolution and the origin of vertebrates.</title>
        <authorList>
            <person name="Hara Y"/>
            <person name="Yamaguchi K"/>
            <person name="Onimaru K"/>
            <person name="Kadota M"/>
            <person name="Koyanagi M"/>
            <person name="Keeley SD"/>
            <person name="Tatsumi K"/>
            <person name="Tanaka K"/>
            <person name="Motone F"/>
            <person name="Kageyama Y"/>
            <person name="Nozu R"/>
            <person name="Adachi N"/>
            <person name="Nishimura O"/>
            <person name="Nakagawa R"/>
            <person name="Tanegashima C"/>
            <person name="Kiyatake I"/>
            <person name="Matsumoto R"/>
            <person name="Murakumo K"/>
            <person name="Nishida K"/>
            <person name="Terakita A"/>
            <person name="Kuratani S"/>
            <person name="Sato K"/>
            <person name="Hyodo S Kuraku.S."/>
        </authorList>
    </citation>
    <scope>NUCLEOTIDE SEQUENCE [LARGE SCALE GENOMIC DNA]</scope>
</reference>
<dbReference type="FunFam" id="3.40.605.10:FF:000063">
    <property type="entry name" value="Succinate-semialdehyde dehydrogenase, mitochondrial"/>
    <property type="match status" value="1"/>
</dbReference>
<sequence>AQLGADDATKAVEAAQRAFPAWAKLTAKQRSNILRKWFDLIIANREDLALILTSEQGKPLAEALGEVDIGAAYVEFFAEEARRVYGETIPTQRADARLLAIRQPIGVCGAITPWNFPNSMITRKVSPALAAGCTVVLKPANETPLSALALAVLAEKAGVPKGVLNIITGDAPP</sequence>
<evidence type="ECO:0000313" key="3">
    <source>
        <dbReference type="EMBL" id="GCC49155.1"/>
    </source>
</evidence>
<dbReference type="GO" id="GO:0009450">
    <property type="term" value="P:gamma-aminobutyric acid catabolic process"/>
    <property type="evidence" value="ECO:0007669"/>
    <property type="project" value="TreeGrafter"/>
</dbReference>
<gene>
    <name evidence="3" type="ORF">chiPu_0033632</name>
</gene>
<keyword evidence="4" id="KW-1185">Reference proteome</keyword>
<dbReference type="STRING" id="137246.A0A401U2N9"/>
<dbReference type="Proteomes" id="UP000287033">
    <property type="component" value="Unassembled WGS sequence"/>
</dbReference>
<feature type="domain" description="Aldehyde dehydrogenase" evidence="2">
    <location>
        <begin position="3"/>
        <end position="170"/>
    </location>
</feature>
<dbReference type="PANTHER" id="PTHR43353">
    <property type="entry name" value="SUCCINATE-SEMIALDEHYDE DEHYDROGENASE, MITOCHONDRIAL"/>
    <property type="match status" value="1"/>
</dbReference>
<evidence type="ECO:0000256" key="1">
    <source>
        <dbReference type="ARBA" id="ARBA00023002"/>
    </source>
</evidence>
<dbReference type="AlphaFoldDB" id="A0A401U2N9"/>
<name>A0A401U2N9_CHIPU</name>
<evidence type="ECO:0000259" key="2">
    <source>
        <dbReference type="Pfam" id="PF00171"/>
    </source>
</evidence>
<dbReference type="InterPro" id="IPR016162">
    <property type="entry name" value="Ald_DH_N"/>
</dbReference>
<dbReference type="GO" id="GO:0005829">
    <property type="term" value="C:cytosol"/>
    <property type="evidence" value="ECO:0007669"/>
    <property type="project" value="TreeGrafter"/>
</dbReference>
<feature type="non-terminal residue" evidence="3">
    <location>
        <position position="1"/>
    </location>
</feature>
<dbReference type="InterPro" id="IPR015590">
    <property type="entry name" value="Aldehyde_DH_dom"/>
</dbReference>
<dbReference type="InterPro" id="IPR050740">
    <property type="entry name" value="Aldehyde_DH_Superfamily"/>
</dbReference>
<protein>
    <recommendedName>
        <fullName evidence="2">Aldehyde dehydrogenase domain-containing protein</fullName>
    </recommendedName>
</protein>
<accession>A0A401U2N9</accession>
<proteinExistence type="predicted"/>
<dbReference type="OrthoDB" id="310895at2759"/>
<comment type="caution">
    <text evidence="3">The sequence shown here is derived from an EMBL/GenBank/DDBJ whole genome shotgun (WGS) entry which is preliminary data.</text>
</comment>
<dbReference type="EMBL" id="BEZZ01267946">
    <property type="protein sequence ID" value="GCC49155.1"/>
    <property type="molecule type" value="Genomic_DNA"/>
</dbReference>
<dbReference type="GO" id="GO:0004777">
    <property type="term" value="F:succinate-semialdehyde dehydrogenase (NAD+) activity"/>
    <property type="evidence" value="ECO:0007669"/>
    <property type="project" value="TreeGrafter"/>
</dbReference>
<dbReference type="OMA" id="QVCASEY"/>
<organism evidence="3 4">
    <name type="scientific">Chiloscyllium punctatum</name>
    <name type="common">Brownbanded bambooshark</name>
    <name type="synonym">Hemiscyllium punctatum</name>
    <dbReference type="NCBI Taxonomy" id="137246"/>
    <lineage>
        <taxon>Eukaryota</taxon>
        <taxon>Metazoa</taxon>
        <taxon>Chordata</taxon>
        <taxon>Craniata</taxon>
        <taxon>Vertebrata</taxon>
        <taxon>Chondrichthyes</taxon>
        <taxon>Elasmobranchii</taxon>
        <taxon>Galeomorphii</taxon>
        <taxon>Galeoidea</taxon>
        <taxon>Orectolobiformes</taxon>
        <taxon>Hemiscylliidae</taxon>
        <taxon>Chiloscyllium</taxon>
    </lineage>
</organism>